<comment type="caution">
    <text evidence="3">The sequence shown here is derived from an EMBL/GenBank/DDBJ whole genome shotgun (WGS) entry which is preliminary data.</text>
</comment>
<dbReference type="InterPro" id="IPR033856">
    <property type="entry name" value="Trp_halogen"/>
</dbReference>
<keyword evidence="2" id="KW-0285">Flavoprotein</keyword>
<dbReference type="PIRSF" id="PIRSF011396">
    <property type="entry name" value="Trp_halogenase"/>
    <property type="match status" value="1"/>
</dbReference>
<dbReference type="InterPro" id="IPR006905">
    <property type="entry name" value="Flavin_halogenase"/>
</dbReference>
<dbReference type="RefSeq" id="WP_096610462.1">
    <property type="nucleotide sequence ID" value="NZ_NWVD01000001.1"/>
</dbReference>
<sequence length="506" mass="55738">MTGEAAMDGPVRSIVIVGGGTAGWMAATYLARRLGHLRPDITVIESAAIGTVGVGEATVPAIRDFLAAIELGEPEVLRETGGTIKYGIRFDGWKREGHRFFHPFGLYGVAARGVAFHHYWLKMRAAGDATPLSDYCLATQLAERGLFLPPSDRPANDLGVFNFAVHFDASKFAALLRRLAVANNVRHIDARIDAVERDGDDGRVAAVTLDDGRRVAGDLWIDCSGFRSLLLGEALGVPYVDWRHWLPCDRAIAIPCAAADGPTTPFTVATARAAGWQWRIPLRHRVGNGYVYCSDHVDDDAAERALLASLEGEPLAAPNRLRFTTGHRARFWEKNVVALGLASGFLEPLESTSISLIQSGLERFVALFPDKDVDPRLAATYNRQSVLEFERLRDFLLLHYWSNRRVGEPFWDRMRALAPTEGLQIKLDAWRAGGEFVRNEWDTFQDPSWLSMYAGFDDLPARHSPLADQVSERDLADSLSRMRAAIAGTLGHAEPHDAFLARTVGA</sequence>
<keyword evidence="2" id="KW-0547">Nucleotide-binding</keyword>
<keyword evidence="2" id="KW-0274">FAD</keyword>
<feature type="binding site" evidence="2">
    <location>
        <position position="85"/>
    </location>
    <ligand>
        <name>7-chloro-L-tryptophan</name>
        <dbReference type="ChEBI" id="CHEBI:58713"/>
    </ligand>
</feature>
<feature type="binding site" evidence="2">
    <location>
        <begin position="19"/>
        <end position="22"/>
    </location>
    <ligand>
        <name>FAD</name>
        <dbReference type="ChEBI" id="CHEBI:57692"/>
    </ligand>
</feature>
<proteinExistence type="predicted"/>
<protein>
    <submittedName>
        <fullName evidence="3">Tryptophan halogenase</fullName>
    </submittedName>
</protein>
<dbReference type="Gene3D" id="3.50.50.60">
    <property type="entry name" value="FAD/NAD(P)-binding domain"/>
    <property type="match status" value="1"/>
</dbReference>
<dbReference type="InterPro" id="IPR050816">
    <property type="entry name" value="Flavin-dep_Halogenase_NPB"/>
</dbReference>
<keyword evidence="4" id="KW-1185">Reference proteome</keyword>
<accession>A0A2A4I467</accession>
<feature type="binding site" evidence="2">
    <location>
        <position position="350"/>
    </location>
    <ligand>
        <name>FAD</name>
        <dbReference type="ChEBI" id="CHEBI:57692"/>
    </ligand>
</feature>
<gene>
    <name evidence="3" type="ORF">COA17_04940</name>
</gene>
<evidence type="ECO:0000256" key="2">
    <source>
        <dbReference type="PIRSR" id="PIRSR011396-2"/>
    </source>
</evidence>
<dbReference type="PANTHER" id="PTHR43747:SF4">
    <property type="entry name" value="FLAVIN-DEPENDENT TRYPTOPHAN HALOGENASE"/>
    <property type="match status" value="1"/>
</dbReference>
<dbReference type="AlphaFoldDB" id="A0A2A4I467"/>
<evidence type="ECO:0000313" key="4">
    <source>
        <dbReference type="Proteomes" id="UP000218784"/>
    </source>
</evidence>
<name>A0A2A4I467_9SPHN</name>
<dbReference type="SUPFAM" id="SSF51905">
    <property type="entry name" value="FAD/NAD(P)-binding domain"/>
    <property type="match status" value="1"/>
</dbReference>
<organism evidence="3 4">
    <name type="scientific">Sphingomonas ginsenosidimutans</name>
    <dbReference type="NCBI Taxonomy" id="862134"/>
    <lineage>
        <taxon>Bacteria</taxon>
        <taxon>Pseudomonadati</taxon>
        <taxon>Pseudomonadota</taxon>
        <taxon>Alphaproteobacteria</taxon>
        <taxon>Sphingomonadales</taxon>
        <taxon>Sphingomonadaceae</taxon>
        <taxon>Sphingomonas</taxon>
    </lineage>
</organism>
<dbReference type="Pfam" id="PF04820">
    <property type="entry name" value="Trp_halogenase"/>
    <property type="match status" value="1"/>
</dbReference>
<evidence type="ECO:0000256" key="1">
    <source>
        <dbReference type="PIRSR" id="PIRSR011396-1"/>
    </source>
</evidence>
<dbReference type="EMBL" id="NWVD01000001">
    <property type="protein sequence ID" value="PCG10725.1"/>
    <property type="molecule type" value="Genomic_DNA"/>
</dbReference>
<dbReference type="PANTHER" id="PTHR43747">
    <property type="entry name" value="FAD-BINDING PROTEIN"/>
    <property type="match status" value="1"/>
</dbReference>
<feature type="binding site" evidence="2">
    <location>
        <position position="354"/>
    </location>
    <ligand>
        <name>FAD</name>
        <dbReference type="ChEBI" id="CHEBI:57692"/>
    </ligand>
</feature>
<dbReference type="InterPro" id="IPR036188">
    <property type="entry name" value="FAD/NAD-bd_sf"/>
</dbReference>
<dbReference type="GO" id="GO:0000166">
    <property type="term" value="F:nucleotide binding"/>
    <property type="evidence" value="ECO:0007669"/>
    <property type="project" value="UniProtKB-KW"/>
</dbReference>
<evidence type="ECO:0000313" key="3">
    <source>
        <dbReference type="EMBL" id="PCG10725.1"/>
    </source>
</evidence>
<dbReference type="GO" id="GO:0004497">
    <property type="term" value="F:monooxygenase activity"/>
    <property type="evidence" value="ECO:0007669"/>
    <property type="project" value="InterPro"/>
</dbReference>
<dbReference type="Proteomes" id="UP000218784">
    <property type="component" value="Unassembled WGS sequence"/>
</dbReference>
<feature type="binding site" evidence="2">
    <location>
        <position position="341"/>
    </location>
    <ligand>
        <name>FAD</name>
        <dbReference type="ChEBI" id="CHEBI:57692"/>
    </ligand>
</feature>
<feature type="active site" evidence="1">
    <location>
        <position position="85"/>
    </location>
</feature>
<reference evidence="3 4" key="1">
    <citation type="submission" date="2017-09" db="EMBL/GenBank/DDBJ databases">
        <title>Sphingomonas ginsenosidimutans KACC 14949, whole genome shotgun sequence.</title>
        <authorList>
            <person name="Feng G."/>
            <person name="Zhu H."/>
        </authorList>
    </citation>
    <scope>NUCLEOTIDE SEQUENCE [LARGE SCALE GENOMIC DNA]</scope>
    <source>
        <strain evidence="3 4">KACC 14949</strain>
    </source>
</reference>